<accession>A0A919IQU6</accession>
<keyword evidence="2" id="KW-1185">Reference proteome</keyword>
<dbReference type="AlphaFoldDB" id="A0A919IQU6"/>
<evidence type="ECO:0000313" key="1">
    <source>
        <dbReference type="EMBL" id="GID69526.1"/>
    </source>
</evidence>
<dbReference type="InterPro" id="IPR025412">
    <property type="entry name" value="DUF4304"/>
</dbReference>
<organism evidence="1 2">
    <name type="scientific">Actinoplanes cyaneus</name>
    <dbReference type="NCBI Taxonomy" id="52696"/>
    <lineage>
        <taxon>Bacteria</taxon>
        <taxon>Bacillati</taxon>
        <taxon>Actinomycetota</taxon>
        <taxon>Actinomycetes</taxon>
        <taxon>Micromonosporales</taxon>
        <taxon>Micromonosporaceae</taxon>
        <taxon>Actinoplanes</taxon>
    </lineage>
</organism>
<dbReference type="Pfam" id="PF14137">
    <property type="entry name" value="DUF4304"/>
    <property type="match status" value="1"/>
</dbReference>
<gene>
    <name evidence="1" type="ORF">Acy02nite_74070</name>
</gene>
<name>A0A919IQU6_9ACTN</name>
<dbReference type="EMBL" id="BOMH01000063">
    <property type="protein sequence ID" value="GID69526.1"/>
    <property type="molecule type" value="Genomic_DNA"/>
</dbReference>
<sequence>MSGTAAEVKFTVNLAVINKNTWTKAREEWPHLPERPSSANLSYGIGAPTERLGKLTPQAADKWWLVGSGVELEAVAEEIASLIDRFGLPWLSHQMDQQGCNESQAG</sequence>
<comment type="caution">
    <text evidence="1">The sequence shown here is derived from an EMBL/GenBank/DDBJ whole genome shotgun (WGS) entry which is preliminary data.</text>
</comment>
<dbReference type="Proteomes" id="UP000619479">
    <property type="component" value="Unassembled WGS sequence"/>
</dbReference>
<proteinExistence type="predicted"/>
<evidence type="ECO:0000313" key="2">
    <source>
        <dbReference type="Proteomes" id="UP000619479"/>
    </source>
</evidence>
<reference evidence="1" key="1">
    <citation type="submission" date="2021-01" db="EMBL/GenBank/DDBJ databases">
        <title>Whole genome shotgun sequence of Actinoplanes cyaneus NBRC 14990.</title>
        <authorList>
            <person name="Komaki H."/>
            <person name="Tamura T."/>
        </authorList>
    </citation>
    <scope>NUCLEOTIDE SEQUENCE</scope>
    <source>
        <strain evidence="1">NBRC 14990</strain>
    </source>
</reference>
<protein>
    <submittedName>
        <fullName evidence="1">Uncharacterized protein</fullName>
    </submittedName>
</protein>